<dbReference type="SUPFAM" id="SSF50494">
    <property type="entry name" value="Trypsin-like serine proteases"/>
    <property type="match status" value="1"/>
</dbReference>
<evidence type="ECO:0000256" key="1">
    <source>
        <dbReference type="ARBA" id="ARBA00004239"/>
    </source>
</evidence>
<dbReference type="InterPro" id="IPR001254">
    <property type="entry name" value="Trypsin_dom"/>
</dbReference>
<dbReference type="EC" id="3.4.21.4" evidence="9"/>
<evidence type="ECO:0000259" key="11">
    <source>
        <dbReference type="PROSITE" id="PS50240"/>
    </source>
</evidence>
<protein>
    <recommendedName>
        <fullName evidence="9">trypsin</fullName>
        <ecNumber evidence="9">3.4.21.4</ecNumber>
    </recommendedName>
</protein>
<dbReference type="OrthoDB" id="5565075at2759"/>
<evidence type="ECO:0000256" key="8">
    <source>
        <dbReference type="ARBA" id="ARBA00036320"/>
    </source>
</evidence>
<sequence>MHLAVRWVKKCHINLQAERCDRQLCGLSFLHPGCREPSHRHTEPTICTVDSLQFGGGTDTLTDITNGSALACERSSPRLTMFIHSELLILLALTLVVKIIGGHEAAAHSRPYMVLLKTEMDDGTTKHCSGFLLNEDFVMTAAHCQARSYTVLLGVHNVKHNDEIQRINVDQTFPHKDYNATNYKNDIMLLKLSSKANFCTNVRPIALPSQHEASLPKSCSVSGWGSTDKTNKHMSVVLMEVNVKLTDNELCAKNNLYCSEGEIGPDLGDSGGPLVCEDEKAYGVVSFKFKPDSGGQPIDCYAKIPDYSSLTVCLILCLAPATPTKCPLP</sequence>
<dbReference type="GO" id="GO:0005576">
    <property type="term" value="C:extracellular region"/>
    <property type="evidence" value="ECO:0007669"/>
    <property type="project" value="UniProtKB-SubCell"/>
</dbReference>
<dbReference type="PROSITE" id="PS00134">
    <property type="entry name" value="TRYPSIN_HIS"/>
    <property type="match status" value="1"/>
</dbReference>
<evidence type="ECO:0000256" key="4">
    <source>
        <dbReference type="ARBA" id="ARBA00022801"/>
    </source>
</evidence>
<accession>A0A7J5XD74</accession>
<dbReference type="Proteomes" id="UP000518266">
    <property type="component" value="Unassembled WGS sequence"/>
</dbReference>
<dbReference type="CDD" id="cd00190">
    <property type="entry name" value="Tryp_SPc"/>
    <property type="match status" value="1"/>
</dbReference>
<keyword evidence="13" id="KW-1185">Reference proteome</keyword>
<dbReference type="AlphaFoldDB" id="A0A7J5XD74"/>
<evidence type="ECO:0000256" key="3">
    <source>
        <dbReference type="ARBA" id="ARBA00022729"/>
    </source>
</evidence>
<dbReference type="InterPro" id="IPR018114">
    <property type="entry name" value="TRYPSIN_HIS"/>
</dbReference>
<dbReference type="PROSITE" id="PS50240">
    <property type="entry name" value="TRYPSIN_DOM"/>
    <property type="match status" value="1"/>
</dbReference>
<dbReference type="PRINTS" id="PR00722">
    <property type="entry name" value="CHYMOTRYPSIN"/>
</dbReference>
<evidence type="ECO:0000256" key="9">
    <source>
        <dbReference type="ARBA" id="ARBA00038868"/>
    </source>
</evidence>
<evidence type="ECO:0000256" key="5">
    <source>
        <dbReference type="ARBA" id="ARBA00022825"/>
    </source>
</evidence>
<dbReference type="InterPro" id="IPR001314">
    <property type="entry name" value="Peptidase_S1A"/>
</dbReference>
<keyword evidence="6" id="KW-0865">Zymogen</keyword>
<comment type="catalytic activity">
    <reaction evidence="8">
        <text>Preferential cleavage: Arg-|-Xaa, Lys-|-Xaa.</text>
        <dbReference type="EC" id="3.4.21.4"/>
    </reaction>
</comment>
<keyword evidence="3" id="KW-0732">Signal</keyword>
<comment type="caution">
    <text evidence="12">The sequence shown here is derived from an EMBL/GenBank/DDBJ whole genome shotgun (WGS) entry which is preliminary data.</text>
</comment>
<dbReference type="GO" id="GO:0004252">
    <property type="term" value="F:serine-type endopeptidase activity"/>
    <property type="evidence" value="ECO:0007669"/>
    <property type="project" value="UniProtKB-EC"/>
</dbReference>
<reference evidence="12 13" key="1">
    <citation type="submission" date="2020-03" db="EMBL/GenBank/DDBJ databases">
        <title>Dissostichus mawsoni Genome sequencing and assembly.</title>
        <authorList>
            <person name="Park H."/>
        </authorList>
    </citation>
    <scope>NUCLEOTIDE SEQUENCE [LARGE SCALE GENOMIC DNA]</scope>
    <source>
        <strain evidence="12">DM0001</strain>
        <tissue evidence="12">Muscle</tissue>
    </source>
</reference>
<dbReference type="EMBL" id="JAAKFY010000025">
    <property type="protein sequence ID" value="KAF3834982.1"/>
    <property type="molecule type" value="Genomic_DNA"/>
</dbReference>
<keyword evidence="4 10" id="KW-0378">Hydrolase</keyword>
<feature type="domain" description="Peptidase S1" evidence="11">
    <location>
        <begin position="99"/>
        <end position="307"/>
    </location>
</feature>
<dbReference type="PANTHER" id="PTHR24271">
    <property type="entry name" value="KALLIKREIN-RELATED"/>
    <property type="match status" value="1"/>
</dbReference>
<dbReference type="InterPro" id="IPR033116">
    <property type="entry name" value="TRYPSIN_SER"/>
</dbReference>
<dbReference type="FunFam" id="2.40.10.10:FF:000005">
    <property type="entry name" value="Serine protease 37"/>
    <property type="match status" value="1"/>
</dbReference>
<name>A0A7J5XD74_DISMA</name>
<dbReference type="GO" id="GO:0006508">
    <property type="term" value="P:proteolysis"/>
    <property type="evidence" value="ECO:0007669"/>
    <property type="project" value="UniProtKB-KW"/>
</dbReference>
<gene>
    <name evidence="12" type="ORF">F7725_027540</name>
</gene>
<dbReference type="SMART" id="SM00020">
    <property type="entry name" value="Tryp_SPc"/>
    <property type="match status" value="1"/>
</dbReference>
<proteinExistence type="predicted"/>
<evidence type="ECO:0000256" key="6">
    <source>
        <dbReference type="ARBA" id="ARBA00023145"/>
    </source>
</evidence>
<organism evidence="12 13">
    <name type="scientific">Dissostichus mawsoni</name>
    <name type="common">Antarctic cod</name>
    <dbReference type="NCBI Taxonomy" id="36200"/>
    <lineage>
        <taxon>Eukaryota</taxon>
        <taxon>Metazoa</taxon>
        <taxon>Chordata</taxon>
        <taxon>Craniata</taxon>
        <taxon>Vertebrata</taxon>
        <taxon>Euteleostomi</taxon>
        <taxon>Actinopterygii</taxon>
        <taxon>Neopterygii</taxon>
        <taxon>Teleostei</taxon>
        <taxon>Neoteleostei</taxon>
        <taxon>Acanthomorphata</taxon>
        <taxon>Eupercaria</taxon>
        <taxon>Perciformes</taxon>
        <taxon>Notothenioidei</taxon>
        <taxon>Nototheniidae</taxon>
        <taxon>Dissostichus</taxon>
    </lineage>
</organism>
<evidence type="ECO:0000313" key="12">
    <source>
        <dbReference type="EMBL" id="KAF3834982.1"/>
    </source>
</evidence>
<dbReference type="Pfam" id="PF00089">
    <property type="entry name" value="Trypsin"/>
    <property type="match status" value="1"/>
</dbReference>
<keyword evidence="2 10" id="KW-0645">Protease</keyword>
<comment type="subcellular location">
    <subcellularLocation>
        <location evidence="1">Secreted</location>
        <location evidence="1">Extracellular space</location>
    </subcellularLocation>
</comment>
<dbReference type="InterPro" id="IPR043504">
    <property type="entry name" value="Peptidase_S1_PA_chymotrypsin"/>
</dbReference>
<evidence type="ECO:0000256" key="2">
    <source>
        <dbReference type="ARBA" id="ARBA00022670"/>
    </source>
</evidence>
<evidence type="ECO:0000256" key="10">
    <source>
        <dbReference type="RuleBase" id="RU363034"/>
    </source>
</evidence>
<keyword evidence="7" id="KW-1015">Disulfide bond</keyword>
<dbReference type="PROSITE" id="PS00135">
    <property type="entry name" value="TRYPSIN_SER"/>
    <property type="match status" value="1"/>
</dbReference>
<dbReference type="PANTHER" id="PTHR24271:SF81">
    <property type="entry name" value="GRANZYME B"/>
    <property type="match status" value="1"/>
</dbReference>
<dbReference type="Gene3D" id="2.40.10.10">
    <property type="entry name" value="Trypsin-like serine proteases"/>
    <property type="match status" value="2"/>
</dbReference>
<evidence type="ECO:0000256" key="7">
    <source>
        <dbReference type="ARBA" id="ARBA00023157"/>
    </source>
</evidence>
<evidence type="ECO:0000313" key="13">
    <source>
        <dbReference type="Proteomes" id="UP000518266"/>
    </source>
</evidence>
<keyword evidence="5 10" id="KW-0720">Serine protease</keyword>
<dbReference type="InterPro" id="IPR009003">
    <property type="entry name" value="Peptidase_S1_PA"/>
</dbReference>